<sequence>MDEDDGSRLRVAWGGNWLSGLLSPIPTRTDQQPREIDINKSPLARRKVDLSNLKSQLPGEYRFYRGNKFPSRSPQLTFSTTRWAPSWSPADEGRGARSEEYGV</sequence>
<dbReference type="AlphaFoldDB" id="A0AAV7HZ95"/>
<name>A0AAV7HZ95_COTGL</name>
<reference evidence="2 3" key="1">
    <citation type="journal article" date="2021" name="J. Hered.">
        <title>A chromosome-level genome assembly of the parasitoid wasp, Cotesia glomerata (Hymenoptera: Braconidae).</title>
        <authorList>
            <person name="Pinto B.J."/>
            <person name="Weis J.J."/>
            <person name="Gamble T."/>
            <person name="Ode P.J."/>
            <person name="Paul R."/>
            <person name="Zaspel J.M."/>
        </authorList>
    </citation>
    <scope>NUCLEOTIDE SEQUENCE [LARGE SCALE GENOMIC DNA]</scope>
    <source>
        <strain evidence="2">CgM1</strain>
    </source>
</reference>
<comment type="caution">
    <text evidence="2">The sequence shown here is derived from an EMBL/GenBank/DDBJ whole genome shotgun (WGS) entry which is preliminary data.</text>
</comment>
<protein>
    <submittedName>
        <fullName evidence="2">Uncharacterized protein</fullName>
    </submittedName>
</protein>
<evidence type="ECO:0000313" key="3">
    <source>
        <dbReference type="Proteomes" id="UP000826195"/>
    </source>
</evidence>
<dbReference type="EMBL" id="JAHXZJ010002982">
    <property type="protein sequence ID" value="KAH0535687.1"/>
    <property type="molecule type" value="Genomic_DNA"/>
</dbReference>
<accession>A0AAV7HZ95</accession>
<dbReference type="Proteomes" id="UP000826195">
    <property type="component" value="Unassembled WGS sequence"/>
</dbReference>
<gene>
    <name evidence="2" type="ORF">KQX54_018205</name>
</gene>
<feature type="region of interest" description="Disordered" evidence="1">
    <location>
        <begin position="80"/>
        <end position="103"/>
    </location>
</feature>
<keyword evidence="3" id="KW-1185">Reference proteome</keyword>
<feature type="compositionally biased region" description="Basic and acidic residues" evidence="1">
    <location>
        <begin position="91"/>
        <end position="103"/>
    </location>
</feature>
<organism evidence="2 3">
    <name type="scientific">Cotesia glomerata</name>
    <name type="common">Lepidopteran parasitic wasp</name>
    <name type="synonym">Apanteles glomeratus</name>
    <dbReference type="NCBI Taxonomy" id="32391"/>
    <lineage>
        <taxon>Eukaryota</taxon>
        <taxon>Metazoa</taxon>
        <taxon>Ecdysozoa</taxon>
        <taxon>Arthropoda</taxon>
        <taxon>Hexapoda</taxon>
        <taxon>Insecta</taxon>
        <taxon>Pterygota</taxon>
        <taxon>Neoptera</taxon>
        <taxon>Endopterygota</taxon>
        <taxon>Hymenoptera</taxon>
        <taxon>Apocrita</taxon>
        <taxon>Ichneumonoidea</taxon>
        <taxon>Braconidae</taxon>
        <taxon>Microgastrinae</taxon>
        <taxon>Cotesia</taxon>
    </lineage>
</organism>
<evidence type="ECO:0000256" key="1">
    <source>
        <dbReference type="SAM" id="MobiDB-lite"/>
    </source>
</evidence>
<evidence type="ECO:0000313" key="2">
    <source>
        <dbReference type="EMBL" id="KAH0535687.1"/>
    </source>
</evidence>
<proteinExistence type="predicted"/>